<dbReference type="EMBL" id="JAATIQ010000105">
    <property type="protein sequence ID" value="KAF4381996.1"/>
    <property type="molecule type" value="Genomic_DNA"/>
</dbReference>
<dbReference type="PANTHER" id="PTHR35474:SF1">
    <property type="entry name" value="ATP PHOSPHORIBOSYLTRANSFERASE REGULATORY SUBUNIT"/>
    <property type="match status" value="1"/>
</dbReference>
<evidence type="ECO:0000256" key="1">
    <source>
        <dbReference type="SAM" id="MobiDB-lite"/>
    </source>
</evidence>
<dbReference type="EMBL" id="JAATIP010000052">
    <property type="protein sequence ID" value="KAF4383618.1"/>
    <property type="molecule type" value="Genomic_DNA"/>
</dbReference>
<keyword evidence="6" id="KW-1185">Reference proteome</keyword>
<accession>A0A7J6GGB5</accession>
<gene>
    <name evidence="4" type="ORF">F8388_014118</name>
    <name evidence="3" type="ORF">G4B88_006628</name>
</gene>
<evidence type="ECO:0000313" key="6">
    <source>
        <dbReference type="Proteomes" id="UP000583929"/>
    </source>
</evidence>
<dbReference type="GO" id="GO:0010100">
    <property type="term" value="P:negative regulation of photomorphogenesis"/>
    <property type="evidence" value="ECO:0007669"/>
    <property type="project" value="InterPro"/>
</dbReference>
<evidence type="ECO:0000313" key="4">
    <source>
        <dbReference type="EMBL" id="KAF4383618.1"/>
    </source>
</evidence>
<feature type="compositionally biased region" description="Acidic residues" evidence="1">
    <location>
        <begin position="154"/>
        <end position="164"/>
    </location>
</feature>
<dbReference type="InterPro" id="IPR039324">
    <property type="entry name" value="SHW1"/>
</dbReference>
<protein>
    <submittedName>
        <fullName evidence="3">Uncharacterized protein</fullName>
    </submittedName>
</protein>
<feature type="transmembrane region" description="Helical" evidence="2">
    <location>
        <begin position="195"/>
        <end position="221"/>
    </location>
</feature>
<dbReference type="AlphaFoldDB" id="A0A7J6GGB5"/>
<feature type="transmembrane region" description="Helical" evidence="2">
    <location>
        <begin position="227"/>
        <end position="252"/>
    </location>
</feature>
<dbReference type="PANTHER" id="PTHR35474">
    <property type="entry name" value="ATP PHOSPHORIBOSYLTRANSFERASE REGULATORY SUBUNIT"/>
    <property type="match status" value="1"/>
</dbReference>
<keyword evidence="2" id="KW-0472">Membrane</keyword>
<dbReference type="Proteomes" id="UP000583929">
    <property type="component" value="Unassembled WGS sequence"/>
</dbReference>
<dbReference type="GO" id="GO:0009787">
    <property type="term" value="P:regulation of abscisic acid-activated signaling pathway"/>
    <property type="evidence" value="ECO:0007669"/>
    <property type="project" value="InterPro"/>
</dbReference>
<sequence length="276" mass="31195">MILATSHNITGLTRFPLFGANQPNYAQVSDSFPLCTSGFSSSIQEQRKRDMGVAINEAIAVSVFVTPSLTMSLAATLSPLSFQTLKSRQQVFHSIYLHRHTSNFRLRFLPFQTPFRLQASRRISNSPQGSDTLVDDPRSWSRSISSEYSRHGDDEDDDDDDEEEEEDRSLDLLIKFVQNVFKKISRRARRAVRSVLPIVIPTKLVGFSVNGVLILAFLWILKAFLEVVCTIGSVVFVSILLIRGIWTGLIYLQENHNLSIKDFDDENGAWDRVKPA</sequence>
<evidence type="ECO:0000256" key="2">
    <source>
        <dbReference type="SAM" id="Phobius"/>
    </source>
</evidence>
<name>A0A7J6GGB5_CANSA</name>
<evidence type="ECO:0000313" key="3">
    <source>
        <dbReference type="EMBL" id="KAF4381996.1"/>
    </source>
</evidence>
<organism evidence="3 6">
    <name type="scientific">Cannabis sativa</name>
    <name type="common">Hemp</name>
    <name type="synonym">Marijuana</name>
    <dbReference type="NCBI Taxonomy" id="3483"/>
    <lineage>
        <taxon>Eukaryota</taxon>
        <taxon>Viridiplantae</taxon>
        <taxon>Streptophyta</taxon>
        <taxon>Embryophyta</taxon>
        <taxon>Tracheophyta</taxon>
        <taxon>Spermatophyta</taxon>
        <taxon>Magnoliopsida</taxon>
        <taxon>eudicotyledons</taxon>
        <taxon>Gunneridae</taxon>
        <taxon>Pentapetalae</taxon>
        <taxon>rosids</taxon>
        <taxon>fabids</taxon>
        <taxon>Rosales</taxon>
        <taxon>Cannabaceae</taxon>
        <taxon>Cannabis</taxon>
    </lineage>
</organism>
<keyword evidence="2" id="KW-0812">Transmembrane</keyword>
<reference evidence="5 6" key="1">
    <citation type="journal article" date="2020" name="bioRxiv">
        <title>Sequence and annotation of 42 cannabis genomes reveals extensive copy number variation in cannabinoid synthesis and pathogen resistance genes.</title>
        <authorList>
            <person name="Mckernan K.J."/>
            <person name="Helbert Y."/>
            <person name="Kane L.T."/>
            <person name="Ebling H."/>
            <person name="Zhang L."/>
            <person name="Liu B."/>
            <person name="Eaton Z."/>
            <person name="Mclaughlin S."/>
            <person name="Kingan S."/>
            <person name="Baybayan P."/>
            <person name="Concepcion G."/>
            <person name="Jordan M."/>
            <person name="Riva A."/>
            <person name="Barbazuk W."/>
            <person name="Harkins T."/>
        </authorList>
    </citation>
    <scope>NUCLEOTIDE SEQUENCE [LARGE SCALE GENOMIC DNA]</scope>
    <source>
        <strain evidence="5 6">cv. Jamaican Lion 4</strain>
        <strain evidence="3">Father</strain>
        <strain evidence="4">Mother</strain>
        <tissue evidence="3">Leaf</tissue>
    </source>
</reference>
<comment type="caution">
    <text evidence="3">The sequence shown here is derived from an EMBL/GenBank/DDBJ whole genome shotgun (WGS) entry which is preliminary data.</text>
</comment>
<feature type="compositionally biased region" description="Polar residues" evidence="1">
    <location>
        <begin position="121"/>
        <end position="131"/>
    </location>
</feature>
<feature type="region of interest" description="Disordered" evidence="1">
    <location>
        <begin position="120"/>
        <end position="164"/>
    </location>
</feature>
<dbReference type="Proteomes" id="UP000525078">
    <property type="component" value="Unassembled WGS sequence"/>
</dbReference>
<evidence type="ECO:0000313" key="5">
    <source>
        <dbReference type="Proteomes" id="UP000525078"/>
    </source>
</evidence>
<proteinExistence type="predicted"/>
<keyword evidence="2" id="KW-1133">Transmembrane helix</keyword>